<dbReference type="PROSITE" id="PS00615">
    <property type="entry name" value="C_TYPE_LECTIN_1"/>
    <property type="match status" value="1"/>
</dbReference>
<dbReference type="InterPro" id="IPR016186">
    <property type="entry name" value="C-type_lectin-like/link_sf"/>
</dbReference>
<feature type="region of interest" description="Disordered" evidence="2">
    <location>
        <begin position="857"/>
        <end position="898"/>
    </location>
</feature>
<proteinExistence type="predicted"/>
<dbReference type="Gene3D" id="3.10.100.10">
    <property type="entry name" value="Mannose-Binding Protein A, subunit A"/>
    <property type="match status" value="1"/>
</dbReference>
<keyword evidence="1" id="KW-1015">Disulfide bond</keyword>
<dbReference type="Pfam" id="PF00059">
    <property type="entry name" value="Lectin_C"/>
    <property type="match status" value="1"/>
</dbReference>
<dbReference type="PROSITE" id="PS50041">
    <property type="entry name" value="C_TYPE_LECTIN_2"/>
    <property type="match status" value="1"/>
</dbReference>
<evidence type="ECO:0000256" key="1">
    <source>
        <dbReference type="ARBA" id="ARBA00023157"/>
    </source>
</evidence>
<dbReference type="AlphaFoldDB" id="A0A158R4F4"/>
<evidence type="ECO:0000256" key="2">
    <source>
        <dbReference type="SAM" id="MobiDB-lite"/>
    </source>
</evidence>
<feature type="compositionally biased region" description="Polar residues" evidence="2">
    <location>
        <begin position="193"/>
        <end position="204"/>
    </location>
</feature>
<protein>
    <submittedName>
        <fullName evidence="5">C-type lectin domain-containing protein</fullName>
    </submittedName>
</protein>
<evidence type="ECO:0000313" key="5">
    <source>
        <dbReference type="WBParaSite" id="SMUV_0000328901-mRNA-1"/>
    </source>
</evidence>
<feature type="compositionally biased region" description="Polar residues" evidence="2">
    <location>
        <begin position="883"/>
        <end position="898"/>
    </location>
</feature>
<feature type="domain" description="C-type lectin" evidence="3">
    <location>
        <begin position="689"/>
        <end position="754"/>
    </location>
</feature>
<dbReference type="PANTHER" id="PTHR22803">
    <property type="entry name" value="MANNOSE, PHOSPHOLIPASE, LECTIN RECEPTOR RELATED"/>
    <property type="match status" value="1"/>
</dbReference>
<dbReference type="SUPFAM" id="SSF56436">
    <property type="entry name" value="C-type lectin-like"/>
    <property type="match status" value="1"/>
</dbReference>
<dbReference type="SMART" id="SM00034">
    <property type="entry name" value="CLECT"/>
    <property type="match status" value="1"/>
</dbReference>
<evidence type="ECO:0000259" key="3">
    <source>
        <dbReference type="PROSITE" id="PS50041"/>
    </source>
</evidence>
<feature type="compositionally biased region" description="Pro residues" evidence="2">
    <location>
        <begin position="63"/>
        <end position="72"/>
    </location>
</feature>
<feature type="compositionally biased region" description="Polar residues" evidence="2">
    <location>
        <begin position="865"/>
        <end position="875"/>
    </location>
</feature>
<accession>A0A158R4F4</accession>
<evidence type="ECO:0000313" key="4">
    <source>
        <dbReference type="Proteomes" id="UP000046393"/>
    </source>
</evidence>
<dbReference type="CDD" id="cd00037">
    <property type="entry name" value="CLECT"/>
    <property type="match status" value="1"/>
</dbReference>
<feature type="compositionally biased region" description="Basic and acidic residues" evidence="2">
    <location>
        <begin position="172"/>
        <end position="191"/>
    </location>
</feature>
<dbReference type="WBParaSite" id="SMUV_0000328901-mRNA-1">
    <property type="protein sequence ID" value="SMUV_0000328901-mRNA-1"/>
    <property type="gene ID" value="SMUV_0000328901"/>
</dbReference>
<dbReference type="STRING" id="451379.A0A158R4F4"/>
<sequence length="926" mass="104276">MCENLLIMDKNKLLLNIKFDAVPETCCIRVAESAAFLDQDLSELLKFYEQNDAANQEASSLSPPAPPPPPIPLQQIQERKTDAQPPLQPGSTNWIRHHMQHVFAPDVFDVHFSKKKQQQNGLIQQSENGVQDGQTESVKQQPTSGSSQPIAGFQPMPPLLRKPPAKLLKVGEVTDNKQRTNNPERIDKPKDGTLNSPSPLSNSFAPLINIPSRNIPKNNRPSLVKPTRVPPRVKMPWQKTIKTQQQFVPQKLPAENYRRIPDFVPYRQPPQFARNGYLLLKQHESPETNVYSQPFHVPSQPGLFQNTASFSPFTKIVKESFAKESFKNFQPYPKAMRNELRRQLFDVRALEDSRTNEGGIPSFTNNNFKENVENMKDFEAHMKEYKNLFVPKPRLQIQPLLEDDLSLNPENNNEKIRNPLPPQNDKRSMFSLNPLNEHFSIVSKEKSKNSNINLQIGLYSPRKPFSQQQSEIISRISENDNALLNQKLSHLLSADKNFSLNGQPKPIFERTGNYDSSGHASLVKLSESEPRLQINKDADTFAQTKVYLSPRAIDTQLANVHQYGERIKKASGTTPPSTFTNSQQIAPRKLKELPLKSLTWNSSSKADYAPKISTSSEKNSRTINDDDILILKSFYEKLKKIEASLLLAKSKQPELFSEGLKQFNASVELVEQETEQPESVPSVAKTEKLWTGLHRSTKLWNWSDGTAVNYLNWAVGQPDGCCGPNVNCVTVNAGNLTGSWSDAECSSKAGYICQYDLNGSRPKVVLNGRIKHVGPETVKRVSDTQNPQAYHPNLPSVTMPMHIQYMQSLLTNPAFLSAYRNNPRVNMPYQNPFMYLPSQYPERYPFQRAEVESDIKEGDNEAGNDATSDSTTSIPLNDIPAHSSASSTKSQLHKASTSMNQNAFYSPIIKKSPHLILPPPPLSPYS</sequence>
<dbReference type="Proteomes" id="UP000046393">
    <property type="component" value="Unplaced"/>
</dbReference>
<name>A0A158R4F4_9BILA</name>
<reference evidence="5" key="1">
    <citation type="submission" date="2016-04" db="UniProtKB">
        <authorList>
            <consortium name="WormBaseParasite"/>
        </authorList>
    </citation>
    <scope>IDENTIFICATION</scope>
</reference>
<feature type="compositionally biased region" description="Polar residues" evidence="2">
    <location>
        <begin position="211"/>
        <end position="221"/>
    </location>
</feature>
<organism evidence="4 5">
    <name type="scientific">Syphacia muris</name>
    <dbReference type="NCBI Taxonomy" id="451379"/>
    <lineage>
        <taxon>Eukaryota</taxon>
        <taxon>Metazoa</taxon>
        <taxon>Ecdysozoa</taxon>
        <taxon>Nematoda</taxon>
        <taxon>Chromadorea</taxon>
        <taxon>Rhabditida</taxon>
        <taxon>Spirurina</taxon>
        <taxon>Oxyuridomorpha</taxon>
        <taxon>Oxyuroidea</taxon>
        <taxon>Oxyuridae</taxon>
        <taxon>Syphacia</taxon>
    </lineage>
</organism>
<feature type="region of interest" description="Disordered" evidence="2">
    <location>
        <begin position="115"/>
        <end position="230"/>
    </location>
</feature>
<dbReference type="InterPro" id="IPR001304">
    <property type="entry name" value="C-type_lectin-like"/>
</dbReference>
<dbReference type="InterPro" id="IPR018378">
    <property type="entry name" value="C-type_lectin_CS"/>
</dbReference>
<feature type="region of interest" description="Disordered" evidence="2">
    <location>
        <begin position="54"/>
        <end position="74"/>
    </location>
</feature>
<keyword evidence="4" id="KW-1185">Reference proteome</keyword>
<feature type="compositionally biased region" description="Polar residues" evidence="2">
    <location>
        <begin position="118"/>
        <end position="149"/>
    </location>
</feature>
<dbReference type="InterPro" id="IPR050111">
    <property type="entry name" value="C-type_lectin/snaclec_domain"/>
</dbReference>
<dbReference type="InterPro" id="IPR016187">
    <property type="entry name" value="CTDL_fold"/>
</dbReference>